<dbReference type="EMBL" id="JACXVP010000002">
    <property type="protein sequence ID" value="KAG5620576.1"/>
    <property type="molecule type" value="Genomic_DNA"/>
</dbReference>
<dbReference type="Proteomes" id="UP000824120">
    <property type="component" value="Chromosome 2"/>
</dbReference>
<proteinExistence type="predicted"/>
<comment type="caution">
    <text evidence="1">The sequence shown here is derived from an EMBL/GenBank/DDBJ whole genome shotgun (WGS) entry which is preliminary data.</text>
</comment>
<reference evidence="1 2" key="1">
    <citation type="submission" date="2020-09" db="EMBL/GenBank/DDBJ databases">
        <title>De no assembly of potato wild relative species, Solanum commersonii.</title>
        <authorList>
            <person name="Cho K."/>
        </authorList>
    </citation>
    <scope>NUCLEOTIDE SEQUENCE [LARGE SCALE GENOMIC DNA]</scope>
    <source>
        <strain evidence="1">LZ3.2</strain>
        <tissue evidence="1">Leaf</tissue>
    </source>
</reference>
<name>A0A9J6A846_SOLCO</name>
<protein>
    <submittedName>
        <fullName evidence="1">Uncharacterized protein</fullName>
    </submittedName>
</protein>
<gene>
    <name evidence="1" type="ORF">H5410_005794</name>
</gene>
<keyword evidence="2" id="KW-1185">Reference proteome</keyword>
<sequence>MILQKHHVPLGFRKRRNCSCRKGKATILYGKDLPHLDQAKNDESSLFRGEPEEVLKENKKEVAAKQQKEARVEENIRIMAKQLCYDDLFSVDEVIPT</sequence>
<accession>A0A9J6A846</accession>
<organism evidence="1 2">
    <name type="scientific">Solanum commersonii</name>
    <name type="common">Commerson's wild potato</name>
    <name type="synonym">Commerson's nightshade</name>
    <dbReference type="NCBI Taxonomy" id="4109"/>
    <lineage>
        <taxon>Eukaryota</taxon>
        <taxon>Viridiplantae</taxon>
        <taxon>Streptophyta</taxon>
        <taxon>Embryophyta</taxon>
        <taxon>Tracheophyta</taxon>
        <taxon>Spermatophyta</taxon>
        <taxon>Magnoliopsida</taxon>
        <taxon>eudicotyledons</taxon>
        <taxon>Gunneridae</taxon>
        <taxon>Pentapetalae</taxon>
        <taxon>asterids</taxon>
        <taxon>lamiids</taxon>
        <taxon>Solanales</taxon>
        <taxon>Solanaceae</taxon>
        <taxon>Solanoideae</taxon>
        <taxon>Solaneae</taxon>
        <taxon>Solanum</taxon>
    </lineage>
</organism>
<dbReference type="AlphaFoldDB" id="A0A9J6A846"/>
<evidence type="ECO:0000313" key="2">
    <source>
        <dbReference type="Proteomes" id="UP000824120"/>
    </source>
</evidence>
<evidence type="ECO:0000313" key="1">
    <source>
        <dbReference type="EMBL" id="KAG5620576.1"/>
    </source>
</evidence>